<evidence type="ECO:0000256" key="4">
    <source>
        <dbReference type="ARBA" id="ARBA00022763"/>
    </source>
</evidence>
<dbReference type="AlphaFoldDB" id="A0A5D6WL07"/>
<comment type="similarity">
    <text evidence="1">Belongs to the Nth/MutY family.</text>
</comment>
<dbReference type="Proteomes" id="UP000322783">
    <property type="component" value="Unassembled WGS sequence"/>
</dbReference>
<dbReference type="SUPFAM" id="SSF48150">
    <property type="entry name" value="DNA-glycosylase"/>
    <property type="match status" value="1"/>
</dbReference>
<organism evidence="11 12">
    <name type="scientific">Selenomonas caprae</name>
    <dbReference type="NCBI Taxonomy" id="2606905"/>
    <lineage>
        <taxon>Bacteria</taxon>
        <taxon>Bacillati</taxon>
        <taxon>Bacillota</taxon>
        <taxon>Negativicutes</taxon>
        <taxon>Selenomonadales</taxon>
        <taxon>Selenomonadaceae</taxon>
        <taxon>Selenomonas</taxon>
    </lineage>
</organism>
<keyword evidence="8" id="KW-0234">DNA repair</keyword>
<dbReference type="GO" id="GO:0004519">
    <property type="term" value="F:endonuclease activity"/>
    <property type="evidence" value="ECO:0007669"/>
    <property type="project" value="UniProtKB-KW"/>
</dbReference>
<dbReference type="PANTHER" id="PTHR10359:SF19">
    <property type="entry name" value="DNA REPAIR GLYCOSYLASE MJ1434-RELATED"/>
    <property type="match status" value="1"/>
</dbReference>
<dbReference type="GO" id="GO:0006284">
    <property type="term" value="P:base-excision repair"/>
    <property type="evidence" value="ECO:0007669"/>
    <property type="project" value="InterPro"/>
</dbReference>
<keyword evidence="5" id="KW-0378">Hydrolase</keyword>
<gene>
    <name evidence="11" type="ORF">FZ041_12390</name>
</gene>
<comment type="caution">
    <text evidence="11">The sequence shown here is derived from an EMBL/GenBank/DDBJ whole genome shotgun (WGS) entry which is preliminary data.</text>
</comment>
<dbReference type="InterPro" id="IPR003265">
    <property type="entry name" value="HhH-GPD_domain"/>
</dbReference>
<name>A0A5D6WL07_9FIRM</name>
<dbReference type="GO" id="GO:0046872">
    <property type="term" value="F:metal ion binding"/>
    <property type="evidence" value="ECO:0007669"/>
    <property type="project" value="UniProtKB-KW"/>
</dbReference>
<reference evidence="11 12" key="1">
    <citation type="submission" date="2019-08" db="EMBL/GenBank/DDBJ databases">
        <title>Selenomonas sp. mPRGC5 and Selenomonas sp. mPRGC8 isolated from ruminal fluid of dairy goat (Capra hircus).</title>
        <authorList>
            <person name="Poothong S."/>
            <person name="Nuengjamnong C."/>
            <person name="Tanasupawat S."/>
        </authorList>
    </citation>
    <scope>NUCLEOTIDE SEQUENCE [LARGE SCALE GENOMIC DNA]</scope>
    <source>
        <strain evidence="12">mPRGC8</strain>
    </source>
</reference>
<evidence type="ECO:0000313" key="12">
    <source>
        <dbReference type="Proteomes" id="UP000322783"/>
    </source>
</evidence>
<keyword evidence="12" id="KW-1185">Reference proteome</keyword>
<dbReference type="GO" id="GO:0019104">
    <property type="term" value="F:DNA N-glycosylase activity"/>
    <property type="evidence" value="ECO:0007669"/>
    <property type="project" value="UniProtKB-ARBA"/>
</dbReference>
<keyword evidence="2" id="KW-0004">4Fe-4S</keyword>
<evidence type="ECO:0000256" key="9">
    <source>
        <dbReference type="ARBA" id="ARBA00023295"/>
    </source>
</evidence>
<dbReference type="Gene3D" id="1.10.340.30">
    <property type="entry name" value="Hypothetical protein, domain 2"/>
    <property type="match status" value="1"/>
</dbReference>
<evidence type="ECO:0000256" key="7">
    <source>
        <dbReference type="ARBA" id="ARBA00023014"/>
    </source>
</evidence>
<dbReference type="PANTHER" id="PTHR10359">
    <property type="entry name" value="A/G-SPECIFIC ADENINE GLYCOSYLASE/ENDONUCLEASE III"/>
    <property type="match status" value="1"/>
</dbReference>
<keyword evidence="6" id="KW-0408">Iron</keyword>
<dbReference type="EMBL" id="VTOZ01000032">
    <property type="protein sequence ID" value="TYZ27104.1"/>
    <property type="molecule type" value="Genomic_DNA"/>
</dbReference>
<dbReference type="Gene3D" id="1.10.1670.10">
    <property type="entry name" value="Helix-hairpin-Helix base-excision DNA repair enzymes (C-terminal)"/>
    <property type="match status" value="1"/>
</dbReference>
<dbReference type="InterPro" id="IPR023170">
    <property type="entry name" value="HhH_base_excis_C"/>
</dbReference>
<keyword evidence="11" id="KW-0255">Endonuclease</keyword>
<accession>A0A5D6WL07</accession>
<dbReference type="SMART" id="SM00478">
    <property type="entry name" value="ENDO3c"/>
    <property type="match status" value="1"/>
</dbReference>
<proteinExistence type="inferred from homology"/>
<dbReference type="GO" id="GO:0003677">
    <property type="term" value="F:DNA binding"/>
    <property type="evidence" value="ECO:0007669"/>
    <property type="project" value="InterPro"/>
</dbReference>
<dbReference type="InterPro" id="IPR011257">
    <property type="entry name" value="DNA_glycosylase"/>
</dbReference>
<keyword evidence="3" id="KW-0479">Metal-binding</keyword>
<dbReference type="RefSeq" id="WP_149189784.1">
    <property type="nucleotide sequence ID" value="NZ_VTOZ01000032.1"/>
</dbReference>
<dbReference type="Pfam" id="PF00730">
    <property type="entry name" value="HhH-GPD"/>
    <property type="match status" value="1"/>
</dbReference>
<evidence type="ECO:0000259" key="10">
    <source>
        <dbReference type="SMART" id="SM00478"/>
    </source>
</evidence>
<keyword evidence="9" id="KW-0326">Glycosidase</keyword>
<evidence type="ECO:0000256" key="6">
    <source>
        <dbReference type="ARBA" id="ARBA00023004"/>
    </source>
</evidence>
<dbReference type="PIRSF" id="PIRSF001435">
    <property type="entry name" value="Nth"/>
    <property type="match status" value="1"/>
</dbReference>
<evidence type="ECO:0000256" key="5">
    <source>
        <dbReference type="ARBA" id="ARBA00022801"/>
    </source>
</evidence>
<dbReference type="InterPro" id="IPR000445">
    <property type="entry name" value="HhH_motif"/>
</dbReference>
<evidence type="ECO:0000256" key="3">
    <source>
        <dbReference type="ARBA" id="ARBA00022723"/>
    </source>
</evidence>
<feature type="domain" description="HhH-GPD" evidence="10">
    <location>
        <begin position="34"/>
        <end position="188"/>
    </location>
</feature>
<dbReference type="CDD" id="cd00056">
    <property type="entry name" value="ENDO3c"/>
    <property type="match status" value="1"/>
</dbReference>
<keyword evidence="11" id="KW-0540">Nuclease</keyword>
<dbReference type="GO" id="GO:0051539">
    <property type="term" value="F:4 iron, 4 sulfur cluster binding"/>
    <property type="evidence" value="ECO:0007669"/>
    <property type="project" value="UniProtKB-KW"/>
</dbReference>
<keyword evidence="7" id="KW-0411">Iron-sulfur</keyword>
<evidence type="ECO:0000256" key="2">
    <source>
        <dbReference type="ARBA" id="ARBA00022485"/>
    </source>
</evidence>
<keyword evidence="4" id="KW-0227">DNA damage</keyword>
<protein>
    <submittedName>
        <fullName evidence="11">Endonuclease</fullName>
    </submittedName>
</protein>
<sequence>MLTSKAIYGRLIAAYGQPDWWPGSPCAIMITAILVQNTAWSNVEKTVAELGERLIPEYIDSLTEEELQPLIRSCGFYRAKARYIKALTAWFKGYSYQVEQVQAKTLLEVRQELLSLPGIGAETADAILTYAFRMPSFVLDAYTRRLLERLGYDFKTDDERRAFLTEGIEHSADMYGWYHWALLEHGKVRCGKKPKCDGCVFGEVCRLTD</sequence>
<dbReference type="Pfam" id="PF00633">
    <property type="entry name" value="HHH"/>
    <property type="match status" value="1"/>
</dbReference>
<evidence type="ECO:0000256" key="8">
    <source>
        <dbReference type="ARBA" id="ARBA00023204"/>
    </source>
</evidence>
<evidence type="ECO:0000313" key="11">
    <source>
        <dbReference type="EMBL" id="TYZ27104.1"/>
    </source>
</evidence>
<evidence type="ECO:0000256" key="1">
    <source>
        <dbReference type="ARBA" id="ARBA00008343"/>
    </source>
</evidence>